<feature type="compositionally biased region" description="Acidic residues" evidence="1">
    <location>
        <begin position="147"/>
        <end position="158"/>
    </location>
</feature>
<feature type="region of interest" description="Disordered" evidence="1">
    <location>
        <begin position="141"/>
        <end position="162"/>
    </location>
</feature>
<feature type="compositionally biased region" description="Polar residues" evidence="1">
    <location>
        <begin position="76"/>
        <end position="86"/>
    </location>
</feature>
<reference evidence="2" key="1">
    <citation type="submission" date="2021-02" db="EMBL/GenBank/DDBJ databases">
        <authorList>
            <person name="Nowell W R."/>
        </authorList>
    </citation>
    <scope>NUCLEOTIDE SEQUENCE</scope>
</reference>
<feature type="compositionally biased region" description="Low complexity" evidence="1">
    <location>
        <begin position="87"/>
        <end position="99"/>
    </location>
</feature>
<feature type="region of interest" description="Disordered" evidence="1">
    <location>
        <begin position="60"/>
        <end position="114"/>
    </location>
</feature>
<organism evidence="2 4">
    <name type="scientific">Rotaria socialis</name>
    <dbReference type="NCBI Taxonomy" id="392032"/>
    <lineage>
        <taxon>Eukaryota</taxon>
        <taxon>Metazoa</taxon>
        <taxon>Spiralia</taxon>
        <taxon>Gnathifera</taxon>
        <taxon>Rotifera</taxon>
        <taxon>Eurotatoria</taxon>
        <taxon>Bdelloidea</taxon>
        <taxon>Philodinida</taxon>
        <taxon>Philodinidae</taxon>
        <taxon>Rotaria</taxon>
    </lineage>
</organism>
<dbReference type="AlphaFoldDB" id="A0A819C1G1"/>
<accession>A0A819C1G1</accession>
<evidence type="ECO:0000313" key="2">
    <source>
        <dbReference type="EMBL" id="CAF3811197.1"/>
    </source>
</evidence>
<proteinExistence type="predicted"/>
<evidence type="ECO:0000313" key="3">
    <source>
        <dbReference type="EMBL" id="CAF4839917.1"/>
    </source>
</evidence>
<dbReference type="Proteomes" id="UP000663838">
    <property type="component" value="Unassembled WGS sequence"/>
</dbReference>
<dbReference type="Proteomes" id="UP000663865">
    <property type="component" value="Unassembled WGS sequence"/>
</dbReference>
<dbReference type="EMBL" id="CAJNYV010006225">
    <property type="protein sequence ID" value="CAF3811197.1"/>
    <property type="molecule type" value="Genomic_DNA"/>
</dbReference>
<comment type="caution">
    <text evidence="2">The sequence shown here is derived from an EMBL/GenBank/DDBJ whole genome shotgun (WGS) entry which is preliminary data.</text>
</comment>
<name>A0A819C1G1_9BILA</name>
<evidence type="ECO:0000313" key="4">
    <source>
        <dbReference type="Proteomes" id="UP000663865"/>
    </source>
</evidence>
<gene>
    <name evidence="2" type="ORF">KIK155_LOCUS33003</name>
    <name evidence="3" type="ORF">TOA249_LOCUS25981</name>
</gene>
<protein>
    <submittedName>
        <fullName evidence="2">Uncharacterized protein</fullName>
    </submittedName>
</protein>
<dbReference type="EMBL" id="CAJOBS010002930">
    <property type="protein sequence ID" value="CAF4839917.1"/>
    <property type="molecule type" value="Genomic_DNA"/>
</dbReference>
<sequence>MPNRALLNGSSSVSSVLSRMSPSVITGPRSFFTQFMMTITVSVLLIGILSGVSCSPASLSNPIENTNNNNNKNTDESNGLFDQNDYQHGSQQDSSSISLSHHEQPFAGSSPIWPAQPRDHANQFLMSHANNNDAMVPKWFTQLNNNDNDDDDDDDDDYAPSGISVNKRLSYYNVGRYPILNKRKQVTKPPMEVMNEIVNSIYLKR</sequence>
<evidence type="ECO:0000256" key="1">
    <source>
        <dbReference type="SAM" id="MobiDB-lite"/>
    </source>
</evidence>